<dbReference type="HOGENOM" id="CLU_012336_1_0_1"/>
<dbReference type="STRING" id="126957.T1JJG6"/>
<dbReference type="GO" id="GO:0006264">
    <property type="term" value="P:mitochondrial DNA replication"/>
    <property type="evidence" value="ECO:0007669"/>
    <property type="project" value="TreeGrafter"/>
</dbReference>
<dbReference type="EnsemblMetazoa" id="SMAR013996-RA">
    <property type="protein sequence ID" value="SMAR013996-PA"/>
    <property type="gene ID" value="SMAR013996"/>
</dbReference>
<dbReference type="PROSITE" id="PS51199">
    <property type="entry name" value="SF4_HELICASE"/>
    <property type="match status" value="1"/>
</dbReference>
<keyword evidence="20" id="KW-1185">Reference proteome</keyword>
<keyword evidence="7" id="KW-0067">ATP-binding</keyword>
<evidence type="ECO:0000256" key="3">
    <source>
        <dbReference type="ARBA" id="ARBA00022741"/>
    </source>
</evidence>
<dbReference type="EC" id="5.6.2.3" evidence="14"/>
<feature type="region of interest" description="Disordered" evidence="17">
    <location>
        <begin position="607"/>
        <end position="627"/>
    </location>
</feature>
<evidence type="ECO:0000256" key="2">
    <source>
        <dbReference type="ARBA" id="ARBA00004637"/>
    </source>
</evidence>
<dbReference type="OMA" id="ANTMFGL"/>
<reference evidence="20" key="1">
    <citation type="submission" date="2011-05" db="EMBL/GenBank/DDBJ databases">
        <authorList>
            <person name="Richards S.R."/>
            <person name="Qu J."/>
            <person name="Jiang H."/>
            <person name="Jhangiani S.N."/>
            <person name="Agravi P."/>
            <person name="Goodspeed R."/>
            <person name="Gross S."/>
            <person name="Mandapat C."/>
            <person name="Jackson L."/>
            <person name="Mathew T."/>
            <person name="Pu L."/>
            <person name="Thornton R."/>
            <person name="Saada N."/>
            <person name="Wilczek-Boney K.B."/>
            <person name="Lee S."/>
            <person name="Kovar C."/>
            <person name="Wu Y."/>
            <person name="Scherer S.E."/>
            <person name="Worley K.C."/>
            <person name="Muzny D.M."/>
            <person name="Gibbs R."/>
        </authorList>
    </citation>
    <scope>NUCLEOTIDE SEQUENCE</scope>
    <source>
        <strain evidence="20">Brora</strain>
    </source>
</reference>
<keyword evidence="5" id="KW-0378">Hydrolase</keyword>
<evidence type="ECO:0000256" key="12">
    <source>
        <dbReference type="ARBA" id="ARBA00023235"/>
    </source>
</evidence>
<dbReference type="InterPro" id="IPR027417">
    <property type="entry name" value="P-loop_NTPase"/>
</dbReference>
<dbReference type="CDD" id="cd01122">
    <property type="entry name" value="Twinkle_C"/>
    <property type="match status" value="1"/>
</dbReference>
<evidence type="ECO:0000256" key="7">
    <source>
        <dbReference type="ARBA" id="ARBA00022840"/>
    </source>
</evidence>
<dbReference type="GO" id="GO:0016787">
    <property type="term" value="F:hydrolase activity"/>
    <property type="evidence" value="ECO:0007669"/>
    <property type="project" value="UniProtKB-KW"/>
</dbReference>
<organism evidence="19 20">
    <name type="scientific">Strigamia maritima</name>
    <name type="common">European centipede</name>
    <name type="synonym">Geophilus maritimus</name>
    <dbReference type="NCBI Taxonomy" id="126957"/>
    <lineage>
        <taxon>Eukaryota</taxon>
        <taxon>Metazoa</taxon>
        <taxon>Ecdysozoa</taxon>
        <taxon>Arthropoda</taxon>
        <taxon>Myriapoda</taxon>
        <taxon>Chilopoda</taxon>
        <taxon>Pleurostigmophora</taxon>
        <taxon>Geophilomorpha</taxon>
        <taxon>Linotaeniidae</taxon>
        <taxon>Strigamia</taxon>
    </lineage>
</organism>
<evidence type="ECO:0000313" key="20">
    <source>
        <dbReference type="Proteomes" id="UP000014500"/>
    </source>
</evidence>
<dbReference type="Gene3D" id="3.40.1360.10">
    <property type="match status" value="1"/>
</dbReference>
<evidence type="ECO:0000256" key="8">
    <source>
        <dbReference type="ARBA" id="ARBA00022946"/>
    </source>
</evidence>
<evidence type="ECO:0000256" key="11">
    <source>
        <dbReference type="ARBA" id="ARBA00023136"/>
    </source>
</evidence>
<comment type="subcellular location">
    <subcellularLocation>
        <location evidence="2">Mitochondrion inner membrane</location>
        <topology evidence="2">Peripheral membrane protein</topology>
    </subcellularLocation>
    <subcellularLocation>
        <location evidence="1">Mitochondrion matrix</location>
        <location evidence="1">Mitochondrion nucleoid</location>
    </subcellularLocation>
</comment>
<keyword evidence="8" id="KW-0809">Transit peptide</keyword>
<dbReference type="GO" id="GO:0043139">
    <property type="term" value="F:5'-3' DNA helicase activity"/>
    <property type="evidence" value="ECO:0007669"/>
    <property type="project" value="UniProtKB-EC"/>
</dbReference>
<sequence length="627" mass="71416">MKDHWKGVTSLKQFPGLTFRSFTNEILTIDVKSVTPTMMKTFLREQNISFTQGHTCLILDCFLCPHAGKDIVKNGKLYINLVTGMFLCHSCRISGTWTEFQDYIALLKRNHQLNIRHVKRKPAPDWLINEEENLRTQNILNESIPLANLDQEKYLEIVKKFKIEQITQLTAKKYDLSASKNGDSIFFPIYGVNGDKVAIRELKSKSDNVKELTIPKRASNMLYGLQKITSSQKKLILTSHPLDTLIISQEFNLPSLSLPKGLSCLPVETLPLLEQFDSITFWFGGDIKSWEASRTFARKLGESRCHFIRPKQENLAPLEAMKNNLDLTTILKDVHAVGHKSITSFQALRNEVFTELSQTEQVAGVKWQRYPILNKLLKGHRRGELTVLTGPTGAGKTTLMSEYSLDLCMQGVSTLWGSFEIRNVRLAKMMLIQFSQVPLHKKLDLFDKWANEFETLPLYFMTFHGEETIKNVILAMAHAAYVYDIQHIVVDNLQFMMGTSDTTTTMDRFWKQDAIIAAFRKFASMNNVHVTLVIHPRKENSDELHIASIFGGAKASQEADNVLILQDKRLESIKGKKYLQIAKNRFTGDIGIVPLIFNKDTLSFASKTSKPKEKGKDEKEIECSVCK</sequence>
<keyword evidence="13" id="KW-1135">Mitochondrion nucleoid</keyword>
<name>T1JJG6_STRMM</name>
<keyword evidence="12" id="KW-0413">Isomerase</keyword>
<dbReference type="Proteomes" id="UP000014500">
    <property type="component" value="Unassembled WGS sequence"/>
</dbReference>
<comment type="catalytic activity">
    <reaction evidence="15">
        <text>ATP + H2O = ADP + phosphate + H(+)</text>
        <dbReference type="Rhea" id="RHEA:13065"/>
        <dbReference type="ChEBI" id="CHEBI:15377"/>
        <dbReference type="ChEBI" id="CHEBI:15378"/>
        <dbReference type="ChEBI" id="CHEBI:30616"/>
        <dbReference type="ChEBI" id="CHEBI:43474"/>
        <dbReference type="ChEBI" id="CHEBI:456216"/>
        <dbReference type="EC" id="5.6.2.3"/>
    </reaction>
</comment>
<keyword evidence="9" id="KW-0446">Lipid-binding</keyword>
<dbReference type="GO" id="GO:0005743">
    <property type="term" value="C:mitochondrial inner membrane"/>
    <property type="evidence" value="ECO:0007669"/>
    <property type="project" value="UniProtKB-SubCell"/>
</dbReference>
<proteinExistence type="predicted"/>
<evidence type="ECO:0000256" key="17">
    <source>
        <dbReference type="SAM" id="MobiDB-lite"/>
    </source>
</evidence>
<keyword evidence="4" id="KW-0999">Mitochondrion inner membrane</keyword>
<evidence type="ECO:0000256" key="13">
    <source>
        <dbReference type="ARBA" id="ARBA00023271"/>
    </source>
</evidence>
<dbReference type="PANTHER" id="PTHR12873">
    <property type="entry name" value="T7-LIKE MITOCHONDRIAL DNA HELICASE"/>
    <property type="match status" value="1"/>
</dbReference>
<evidence type="ECO:0000256" key="5">
    <source>
        <dbReference type="ARBA" id="ARBA00022801"/>
    </source>
</evidence>
<feature type="domain" description="SF4 helicase" evidence="18">
    <location>
        <begin position="359"/>
        <end position="611"/>
    </location>
</feature>
<dbReference type="PhylomeDB" id="T1JJG6"/>
<keyword evidence="11" id="KW-0472">Membrane</keyword>
<evidence type="ECO:0000256" key="4">
    <source>
        <dbReference type="ARBA" id="ARBA00022792"/>
    </source>
</evidence>
<dbReference type="GO" id="GO:0005524">
    <property type="term" value="F:ATP binding"/>
    <property type="evidence" value="ECO:0007669"/>
    <property type="project" value="UniProtKB-KW"/>
</dbReference>
<evidence type="ECO:0000256" key="15">
    <source>
        <dbReference type="ARBA" id="ARBA00048954"/>
    </source>
</evidence>
<protein>
    <recommendedName>
        <fullName evidence="14">DNA 5'-3' helicase</fullName>
        <ecNumber evidence="14">5.6.2.3</ecNumber>
    </recommendedName>
    <alternativeName>
        <fullName evidence="16">Twinkle protein, mitochondrial</fullName>
    </alternativeName>
</protein>
<dbReference type="SUPFAM" id="SSF56731">
    <property type="entry name" value="DNA primase core"/>
    <property type="match status" value="1"/>
</dbReference>
<feature type="compositionally biased region" description="Basic and acidic residues" evidence="17">
    <location>
        <begin position="610"/>
        <end position="627"/>
    </location>
</feature>
<dbReference type="GO" id="GO:0008289">
    <property type="term" value="F:lipid binding"/>
    <property type="evidence" value="ECO:0007669"/>
    <property type="project" value="UniProtKB-KW"/>
</dbReference>
<evidence type="ECO:0000313" key="19">
    <source>
        <dbReference type="EnsemblMetazoa" id="SMAR013996-PA"/>
    </source>
</evidence>
<dbReference type="EMBL" id="JH432114">
    <property type="status" value="NOT_ANNOTATED_CDS"/>
    <property type="molecule type" value="Genomic_DNA"/>
</dbReference>
<evidence type="ECO:0000256" key="16">
    <source>
        <dbReference type="ARBA" id="ARBA00075597"/>
    </source>
</evidence>
<keyword evidence="10" id="KW-0496">Mitochondrion</keyword>
<keyword evidence="3" id="KW-0547">Nucleotide-binding</keyword>
<dbReference type="InterPro" id="IPR027032">
    <property type="entry name" value="Twinkle-like"/>
</dbReference>
<dbReference type="eggNOG" id="KOG2373">
    <property type="taxonomic scope" value="Eukaryota"/>
</dbReference>
<dbReference type="AlphaFoldDB" id="T1JJG6"/>
<reference evidence="19" key="2">
    <citation type="submission" date="2015-02" db="UniProtKB">
        <authorList>
            <consortium name="EnsemblMetazoa"/>
        </authorList>
    </citation>
    <scope>IDENTIFICATION</scope>
</reference>
<evidence type="ECO:0000256" key="10">
    <source>
        <dbReference type="ARBA" id="ARBA00023128"/>
    </source>
</evidence>
<evidence type="ECO:0000256" key="6">
    <source>
        <dbReference type="ARBA" id="ARBA00022806"/>
    </source>
</evidence>
<accession>T1JJG6</accession>
<evidence type="ECO:0000256" key="1">
    <source>
        <dbReference type="ARBA" id="ARBA00004436"/>
    </source>
</evidence>
<dbReference type="InterPro" id="IPR007694">
    <property type="entry name" value="DNA_helicase_DnaB-like_C"/>
</dbReference>
<evidence type="ECO:0000259" key="18">
    <source>
        <dbReference type="PROSITE" id="PS51199"/>
    </source>
</evidence>
<keyword evidence="6" id="KW-0347">Helicase</keyword>
<dbReference type="Pfam" id="PF13481">
    <property type="entry name" value="AAA_25"/>
    <property type="match status" value="1"/>
</dbReference>
<dbReference type="Gene3D" id="3.40.50.300">
    <property type="entry name" value="P-loop containing nucleotide triphosphate hydrolases"/>
    <property type="match status" value="1"/>
</dbReference>
<dbReference type="GO" id="GO:0003697">
    <property type="term" value="F:single-stranded DNA binding"/>
    <property type="evidence" value="ECO:0007669"/>
    <property type="project" value="InterPro"/>
</dbReference>
<evidence type="ECO:0000256" key="14">
    <source>
        <dbReference type="ARBA" id="ARBA00044969"/>
    </source>
</evidence>
<dbReference type="GO" id="GO:0042645">
    <property type="term" value="C:mitochondrial nucleoid"/>
    <property type="evidence" value="ECO:0007669"/>
    <property type="project" value="UniProtKB-SubCell"/>
</dbReference>
<evidence type="ECO:0000256" key="9">
    <source>
        <dbReference type="ARBA" id="ARBA00023121"/>
    </source>
</evidence>
<dbReference type="SUPFAM" id="SSF52540">
    <property type="entry name" value="P-loop containing nucleoside triphosphate hydrolases"/>
    <property type="match status" value="1"/>
</dbReference>
<dbReference type="PANTHER" id="PTHR12873:SF0">
    <property type="entry name" value="TWINKLE MTDNA HELICASE"/>
    <property type="match status" value="1"/>
</dbReference>
<dbReference type="FunFam" id="3.40.50.300:FF:000845">
    <property type="entry name" value="Mitochondrial helicase twinkle"/>
    <property type="match status" value="1"/>
</dbReference>